<dbReference type="OrthoDB" id="2560628at2759"/>
<reference evidence="3 4" key="1">
    <citation type="submission" date="2019-02" db="EMBL/GenBank/DDBJ databases">
        <title>Genome sequencing of the rare red list fungi Antrodiella citrinella (Flaviporus citrinellus).</title>
        <authorList>
            <person name="Buettner E."/>
            <person name="Kellner H."/>
        </authorList>
    </citation>
    <scope>NUCLEOTIDE SEQUENCE [LARGE SCALE GENOMIC DNA]</scope>
    <source>
        <strain evidence="3 4">DSM 108506</strain>
    </source>
</reference>
<dbReference type="AlphaFoldDB" id="A0A4S4MD41"/>
<keyword evidence="1" id="KW-1133">Transmembrane helix</keyword>
<keyword evidence="1" id="KW-0812">Transmembrane</keyword>
<comment type="caution">
    <text evidence="3">The sequence shown here is derived from an EMBL/GenBank/DDBJ whole genome shotgun (WGS) entry which is preliminary data.</text>
</comment>
<keyword evidence="4" id="KW-1185">Reference proteome</keyword>
<keyword evidence="1" id="KW-0472">Membrane</keyword>
<accession>A0A4S4MD41</accession>
<dbReference type="Pfam" id="PF24800">
    <property type="entry name" value="DUF7702"/>
    <property type="match status" value="1"/>
</dbReference>
<organism evidence="3 4">
    <name type="scientific">Antrodiella citrinella</name>
    <dbReference type="NCBI Taxonomy" id="2447956"/>
    <lineage>
        <taxon>Eukaryota</taxon>
        <taxon>Fungi</taxon>
        <taxon>Dikarya</taxon>
        <taxon>Basidiomycota</taxon>
        <taxon>Agaricomycotina</taxon>
        <taxon>Agaricomycetes</taxon>
        <taxon>Polyporales</taxon>
        <taxon>Steccherinaceae</taxon>
        <taxon>Antrodiella</taxon>
    </lineage>
</organism>
<gene>
    <name evidence="3" type="ORF">EUX98_g7955</name>
</gene>
<name>A0A4S4MD41_9APHY</name>
<dbReference type="PANTHER" id="PTHR42109">
    <property type="entry name" value="UNPLACED GENOMIC SCAFFOLD UM_SCAF_CONTIG_1.265, WHOLE GENOME SHOTGUN SEQUENCE"/>
    <property type="match status" value="1"/>
</dbReference>
<feature type="transmembrane region" description="Helical" evidence="1">
    <location>
        <begin position="30"/>
        <end position="52"/>
    </location>
</feature>
<feature type="domain" description="DUF7702" evidence="2">
    <location>
        <begin position="1"/>
        <end position="138"/>
    </location>
</feature>
<feature type="transmembrane region" description="Helical" evidence="1">
    <location>
        <begin position="64"/>
        <end position="82"/>
    </location>
</feature>
<protein>
    <recommendedName>
        <fullName evidence="2">DUF7702 domain-containing protein</fullName>
    </recommendedName>
</protein>
<proteinExistence type="predicted"/>
<evidence type="ECO:0000259" key="2">
    <source>
        <dbReference type="Pfam" id="PF24800"/>
    </source>
</evidence>
<feature type="transmembrane region" description="Helical" evidence="1">
    <location>
        <begin position="114"/>
        <end position="139"/>
    </location>
</feature>
<evidence type="ECO:0000256" key="1">
    <source>
        <dbReference type="SAM" id="Phobius"/>
    </source>
</evidence>
<dbReference type="EMBL" id="SGPM01000377">
    <property type="protein sequence ID" value="THH23225.1"/>
    <property type="molecule type" value="Genomic_DNA"/>
</dbReference>
<dbReference type="Proteomes" id="UP000308730">
    <property type="component" value="Unassembled WGS sequence"/>
</dbReference>
<dbReference type="InterPro" id="IPR056119">
    <property type="entry name" value="DUF7702"/>
</dbReference>
<evidence type="ECO:0000313" key="4">
    <source>
        <dbReference type="Proteomes" id="UP000308730"/>
    </source>
</evidence>
<evidence type="ECO:0000313" key="3">
    <source>
        <dbReference type="EMBL" id="THH23225.1"/>
    </source>
</evidence>
<sequence length="171" mass="18703">MVSVALSTFGGVKAGTAKNQDDLNSGENLRHIGGILYLVLYACLVLIHVWFWTQKRRILKYRRMLLAGISCALPFLFIRVMYSVLSGFSPAGIPGGPPPAQNDLSKFNSATGSWALYLLMAVVTEIIVVSIYLFVGIMFPVYKDYAIGKLDTGYESDVELSRGGADGKPFL</sequence>
<dbReference type="PANTHER" id="PTHR42109:SF2">
    <property type="entry name" value="INTEGRAL MEMBRANE PROTEIN"/>
    <property type="match status" value="1"/>
</dbReference>